<evidence type="ECO:0000313" key="3">
    <source>
        <dbReference type="EMBL" id="KUI69232.1"/>
    </source>
</evidence>
<evidence type="ECO:0000259" key="2">
    <source>
        <dbReference type="Pfam" id="PF06985"/>
    </source>
</evidence>
<dbReference type="OrthoDB" id="2157530at2759"/>
<evidence type="ECO:0000256" key="1">
    <source>
        <dbReference type="SAM" id="MobiDB-lite"/>
    </source>
</evidence>
<protein>
    <submittedName>
        <fullName evidence="3">Heterokaryon incompatibility protein 6, OR allele</fullName>
    </submittedName>
</protein>
<dbReference type="Pfam" id="PF06985">
    <property type="entry name" value="HET"/>
    <property type="match status" value="1"/>
</dbReference>
<dbReference type="PANTHER" id="PTHR24148:SF73">
    <property type="entry name" value="HET DOMAIN PROTEIN (AFU_ORTHOLOGUE AFUA_8G01020)"/>
    <property type="match status" value="1"/>
</dbReference>
<reference evidence="3" key="1">
    <citation type="submission" date="2014-12" db="EMBL/GenBank/DDBJ databases">
        <title>Genome Sequence of Valsa Canker Pathogens Uncovers a Specific Adaption of Colonization on Woody Bark.</title>
        <authorList>
            <person name="Yin Z."/>
            <person name="Liu H."/>
            <person name="Gao X."/>
            <person name="Li Z."/>
            <person name="Song N."/>
            <person name="Ke X."/>
            <person name="Dai Q."/>
            <person name="Wu Y."/>
            <person name="Sun Y."/>
            <person name="Xu J.-R."/>
            <person name="Kang Z.K."/>
            <person name="Wang L."/>
            <person name="Huang L."/>
        </authorList>
    </citation>
    <scope>NUCLEOTIDE SEQUENCE [LARGE SCALE GENOMIC DNA]</scope>
    <source>
        <strain evidence="3">03-8</strain>
    </source>
</reference>
<name>A0A194VYY5_CYTMA</name>
<dbReference type="AlphaFoldDB" id="A0A194VYY5"/>
<gene>
    <name evidence="3" type="ORF">VM1G_05539</name>
</gene>
<evidence type="ECO:0000313" key="4">
    <source>
        <dbReference type="Proteomes" id="UP000078559"/>
    </source>
</evidence>
<feature type="region of interest" description="Disordered" evidence="1">
    <location>
        <begin position="66"/>
        <end position="88"/>
    </location>
</feature>
<dbReference type="PANTHER" id="PTHR24148">
    <property type="entry name" value="ANKYRIN REPEAT DOMAIN-CONTAINING PROTEIN 39 HOMOLOG-RELATED"/>
    <property type="match status" value="1"/>
</dbReference>
<dbReference type="InterPro" id="IPR010730">
    <property type="entry name" value="HET"/>
</dbReference>
<proteinExistence type="predicted"/>
<dbReference type="EMBL" id="CM003102">
    <property type="protein sequence ID" value="KUI69232.1"/>
    <property type="molecule type" value="Genomic_DNA"/>
</dbReference>
<dbReference type="InterPro" id="IPR052895">
    <property type="entry name" value="HetReg/Transcr_Mod"/>
</dbReference>
<feature type="compositionally biased region" description="Polar residues" evidence="1">
    <location>
        <begin position="68"/>
        <end position="83"/>
    </location>
</feature>
<keyword evidence="4" id="KW-1185">Reference proteome</keyword>
<organism evidence="3 4">
    <name type="scientific">Cytospora mali</name>
    <name type="common">Apple Valsa canker fungus</name>
    <name type="synonym">Valsa mali</name>
    <dbReference type="NCBI Taxonomy" id="578113"/>
    <lineage>
        <taxon>Eukaryota</taxon>
        <taxon>Fungi</taxon>
        <taxon>Dikarya</taxon>
        <taxon>Ascomycota</taxon>
        <taxon>Pezizomycotina</taxon>
        <taxon>Sordariomycetes</taxon>
        <taxon>Sordariomycetidae</taxon>
        <taxon>Diaporthales</taxon>
        <taxon>Cytosporaceae</taxon>
        <taxon>Cytospora</taxon>
    </lineage>
</organism>
<accession>A0A194VYY5</accession>
<sequence>MPVLPWRLRDVFSNFNIFSGHPDILNTPRNLQIHTYIHNTDTGINMGDAFEESLYESEDMFLGASPIASPTSLKQQGERTPTLPQDPPVDISTIYERLPLHQGEFRVFQLDPSQDPSAPVVVHLIKASLDEPPQYDALSYRWSGSHGHTINVNSAQLPVTENLFLALHSLRQTSGSLPLTLWVDSICINQASIPERNEQVPLMGQIYTQAQSVRIWLGDEEPDVDAAFKLIHDCGSIGAQEVVDRVLGDERGTRALTKLLRRPYWSRMWMYQEIILSQSAVVHCGSYEVPWSHLKWLDSVMGNGRLWLKLQVDKTWVAEFRDAIMKITPFEFDRQASQDVNAVLFPTRRLQAQDPRDKLYALLGVCHALAERVKVDYSTPTRDVYTAFAKSQIETEKRFCTSLSSGLWDPANGEDLDLPSWVPDLRGNATFDSRYIKGDYLNSVSADLKGAASFAFSEKDGFSILEVQGLLFDTVQTCANYAVGDEQKRKAMVDRFCLTADGEDLSVSKLRGLFQAIVFEDSRSLRDEDRMKRLVLGFFEDLRQLYGSLPSLAGLLESFEDIGLHILQGDCSDPLQLFSSDELHHNRLEYVAKAARNSRDGREFIVFATTHGHIGMGSGRIKQEDTIAIVQGYRLPVILRKHGVFFRLVSPSYVSGLMKGEAVKASGGTSSFGPIQLV</sequence>
<dbReference type="Proteomes" id="UP000078559">
    <property type="component" value="Chromosome 5"/>
</dbReference>
<feature type="domain" description="Heterokaryon incompatibility" evidence="2">
    <location>
        <begin position="135"/>
        <end position="273"/>
    </location>
</feature>